<evidence type="ECO:0000313" key="1">
    <source>
        <dbReference type="EMBL" id="MPN41770.1"/>
    </source>
</evidence>
<reference evidence="1" key="1">
    <citation type="submission" date="2019-08" db="EMBL/GenBank/DDBJ databases">
        <authorList>
            <person name="Kucharzyk K."/>
            <person name="Murdoch R.W."/>
            <person name="Higgins S."/>
            <person name="Loffler F."/>
        </authorList>
    </citation>
    <scope>NUCLEOTIDE SEQUENCE</scope>
</reference>
<dbReference type="EMBL" id="VSSQ01099039">
    <property type="protein sequence ID" value="MPN41770.1"/>
    <property type="molecule type" value="Genomic_DNA"/>
</dbReference>
<protein>
    <submittedName>
        <fullName evidence="1">Uncharacterized protein</fullName>
    </submittedName>
</protein>
<sequence>MTTSLWTARRGPARWRGCSCSAAARIRFTSLRKRSWIPRGMAVFPASGAPIRNSALNFGRIPSSPSVPAKTTPGRPANLRTGCCGAATSTRSSASATSARWECRGRLPNPVWRDSATSGWSVSTISRFQAICRRLSRPLPPRRTW</sequence>
<name>A0A645HSE6_9ZZZZ</name>
<proteinExistence type="predicted"/>
<gene>
    <name evidence="1" type="ORF">SDC9_189325</name>
</gene>
<organism evidence="1">
    <name type="scientific">bioreactor metagenome</name>
    <dbReference type="NCBI Taxonomy" id="1076179"/>
    <lineage>
        <taxon>unclassified sequences</taxon>
        <taxon>metagenomes</taxon>
        <taxon>ecological metagenomes</taxon>
    </lineage>
</organism>
<comment type="caution">
    <text evidence="1">The sequence shown here is derived from an EMBL/GenBank/DDBJ whole genome shotgun (WGS) entry which is preliminary data.</text>
</comment>
<accession>A0A645HSE6</accession>
<dbReference type="AlphaFoldDB" id="A0A645HSE6"/>